<dbReference type="Proteomes" id="UP000280668">
    <property type="component" value="Unassembled WGS sequence"/>
</dbReference>
<dbReference type="Gene3D" id="3.50.50.60">
    <property type="entry name" value="FAD/NAD(P)-binding domain"/>
    <property type="match status" value="1"/>
</dbReference>
<feature type="domain" description="FAD-binding" evidence="1">
    <location>
        <begin position="5"/>
        <end position="274"/>
    </location>
</feature>
<organism evidence="2 3">
    <name type="scientific">Bogoriella caseilytica</name>
    <dbReference type="NCBI Taxonomy" id="56055"/>
    <lineage>
        <taxon>Bacteria</taxon>
        <taxon>Bacillati</taxon>
        <taxon>Actinomycetota</taxon>
        <taxon>Actinomycetes</taxon>
        <taxon>Micrococcales</taxon>
        <taxon>Bogoriellaceae</taxon>
        <taxon>Bogoriella</taxon>
    </lineage>
</organism>
<sequence>MDDLAVVGGGPAGLASALYAARAGLSVVVHEARATPIDKACGEGVMPSGVASLMDLDVQPAGRVLRGVRYLDAQGAGVTAALPGTGMGIRRTELHACLREAVDAAGVDVETRRVEDVHQGQGAVTIDGRRSRYLIAADGLHSTIRRRFGLDAPVRGPRRYGLRQHLHVAPWSENVEVYWSAHAEAYVTPVAADEVGVAILTAQRRPFAEHLAGFPALRERLGEASASSAVRGAGSLRQASTRRVTGRVLLVGDASGYVDALTGEGISLALAQAEAAVAAIVSGRPESYAHSWSRVVRRHRLLTSALVRLAHSPVRPRLVPAARALPGLFGFVVRQACR</sequence>
<dbReference type="GO" id="GO:0071949">
    <property type="term" value="F:FAD binding"/>
    <property type="evidence" value="ECO:0007669"/>
    <property type="project" value="InterPro"/>
</dbReference>
<dbReference type="AlphaFoldDB" id="A0A3N2BD64"/>
<dbReference type="RefSeq" id="WP_123303638.1">
    <property type="nucleotide sequence ID" value="NZ_RKHK01000001.1"/>
</dbReference>
<dbReference type="InterPro" id="IPR050407">
    <property type="entry name" value="Geranylgeranyl_reductase"/>
</dbReference>
<comment type="caution">
    <text evidence="2">The sequence shown here is derived from an EMBL/GenBank/DDBJ whole genome shotgun (WGS) entry which is preliminary data.</text>
</comment>
<name>A0A3N2BD64_9MICO</name>
<dbReference type="InterPro" id="IPR002938">
    <property type="entry name" value="FAD-bd"/>
</dbReference>
<evidence type="ECO:0000313" key="3">
    <source>
        <dbReference type="Proteomes" id="UP000280668"/>
    </source>
</evidence>
<dbReference type="PANTHER" id="PTHR42685:SF19">
    <property type="entry name" value="POSSIBLE OXIDOREDUCTASE"/>
    <property type="match status" value="1"/>
</dbReference>
<keyword evidence="3" id="KW-1185">Reference proteome</keyword>
<dbReference type="InterPro" id="IPR036188">
    <property type="entry name" value="FAD/NAD-bd_sf"/>
</dbReference>
<dbReference type="Pfam" id="PF01494">
    <property type="entry name" value="FAD_binding_3"/>
    <property type="match status" value="1"/>
</dbReference>
<dbReference type="SUPFAM" id="SSF51905">
    <property type="entry name" value="FAD/NAD(P)-binding domain"/>
    <property type="match status" value="1"/>
</dbReference>
<evidence type="ECO:0000259" key="1">
    <source>
        <dbReference type="Pfam" id="PF01494"/>
    </source>
</evidence>
<proteinExistence type="predicted"/>
<dbReference type="PRINTS" id="PR00420">
    <property type="entry name" value="RNGMNOXGNASE"/>
</dbReference>
<gene>
    <name evidence="2" type="ORF">EDD31_1554</name>
</gene>
<accession>A0A3N2BD64</accession>
<reference evidence="2 3" key="1">
    <citation type="submission" date="2018-11" db="EMBL/GenBank/DDBJ databases">
        <title>Sequencing the genomes of 1000 actinobacteria strains.</title>
        <authorList>
            <person name="Klenk H.-P."/>
        </authorList>
    </citation>
    <scope>NUCLEOTIDE SEQUENCE [LARGE SCALE GENOMIC DNA]</scope>
    <source>
        <strain evidence="2 3">DSM 11294</strain>
    </source>
</reference>
<dbReference type="OrthoDB" id="113955at2"/>
<protein>
    <submittedName>
        <fullName evidence="2">Flavin-dependent dehydrogenase</fullName>
    </submittedName>
</protein>
<evidence type="ECO:0000313" key="2">
    <source>
        <dbReference type="EMBL" id="ROR73186.1"/>
    </source>
</evidence>
<dbReference type="EMBL" id="RKHK01000001">
    <property type="protein sequence ID" value="ROR73186.1"/>
    <property type="molecule type" value="Genomic_DNA"/>
</dbReference>
<dbReference type="PANTHER" id="PTHR42685">
    <property type="entry name" value="GERANYLGERANYL DIPHOSPHATE REDUCTASE"/>
    <property type="match status" value="1"/>
</dbReference>